<feature type="domain" description="HD/PDEase" evidence="1">
    <location>
        <begin position="54"/>
        <end position="168"/>
    </location>
</feature>
<dbReference type="SUPFAM" id="SSF109604">
    <property type="entry name" value="HD-domain/PDEase-like"/>
    <property type="match status" value="1"/>
</dbReference>
<comment type="caution">
    <text evidence="2">The sequence shown here is derived from an EMBL/GenBank/DDBJ whole genome shotgun (WGS) entry which is preliminary data.</text>
</comment>
<reference evidence="2 3" key="1">
    <citation type="submission" date="2020-08" db="EMBL/GenBank/DDBJ databases">
        <title>Acidobacteriota in marine sediments use diverse sulfur dissimilation pathways.</title>
        <authorList>
            <person name="Wasmund K."/>
        </authorList>
    </citation>
    <scope>NUCLEOTIDE SEQUENCE [LARGE SCALE GENOMIC DNA]</scope>
    <source>
        <strain evidence="2">MAG AM3-A</strain>
    </source>
</reference>
<dbReference type="PANTHER" id="PTHR46246:SF1">
    <property type="entry name" value="GUANOSINE-3',5'-BIS(DIPHOSPHATE) 3'-PYROPHOSPHOHYDROLASE MESH1"/>
    <property type="match status" value="1"/>
</dbReference>
<evidence type="ECO:0000313" key="2">
    <source>
        <dbReference type="EMBL" id="MBD3869975.1"/>
    </source>
</evidence>
<dbReference type="Proteomes" id="UP000598633">
    <property type="component" value="Unassembled WGS sequence"/>
</dbReference>
<evidence type="ECO:0000313" key="3">
    <source>
        <dbReference type="Proteomes" id="UP000598633"/>
    </source>
</evidence>
<dbReference type="Pfam" id="PF13328">
    <property type="entry name" value="HD_4"/>
    <property type="match status" value="1"/>
</dbReference>
<protein>
    <submittedName>
        <fullName evidence="2">HD domain-containing protein</fullName>
    </submittedName>
</protein>
<organism evidence="2 3">
    <name type="scientific">Candidatus Sulfomarinibacter kjeldsenii</name>
    <dbReference type="NCBI Taxonomy" id="2885994"/>
    <lineage>
        <taxon>Bacteria</taxon>
        <taxon>Pseudomonadati</taxon>
        <taxon>Acidobacteriota</taxon>
        <taxon>Thermoanaerobaculia</taxon>
        <taxon>Thermoanaerobaculales</taxon>
        <taxon>Candidatus Sulfomarinibacteraceae</taxon>
        <taxon>Candidatus Sulfomarinibacter</taxon>
    </lineage>
</organism>
<evidence type="ECO:0000259" key="1">
    <source>
        <dbReference type="SMART" id="SM00471"/>
    </source>
</evidence>
<dbReference type="AlphaFoldDB" id="A0A8J7C324"/>
<dbReference type="InterPro" id="IPR003607">
    <property type="entry name" value="HD/PDEase_dom"/>
</dbReference>
<sequence>MSPDSSNPECPQETLFSPLLEAAVRLAARGHYHQFRKNASDENSGSPIGDFLPNGVPYIAHLTGTMCILARIGVRDEVLAAAILHDYLEDVPDPDGRESIRAALGEEVLSLVLEVTEHKRRGFNEVDTWDIRKQEQLDHIERMPREAVLIKAADVLHNLLSLLSDLEAAEDPDTVWKPFNAGPERQLWYFTGVTNAIKRRLGGHPLVDELQVAVTRLQPFATS</sequence>
<gene>
    <name evidence="2" type="ORF">IFJ97_01280</name>
</gene>
<dbReference type="SMART" id="SM00471">
    <property type="entry name" value="HDc"/>
    <property type="match status" value="1"/>
</dbReference>
<accession>A0A8J7C324</accession>
<name>A0A8J7C324_9BACT</name>
<dbReference type="CDD" id="cd00077">
    <property type="entry name" value="HDc"/>
    <property type="match status" value="1"/>
</dbReference>
<dbReference type="EMBL" id="JACXWA010000016">
    <property type="protein sequence ID" value="MBD3869975.1"/>
    <property type="molecule type" value="Genomic_DNA"/>
</dbReference>
<proteinExistence type="predicted"/>
<dbReference type="Gene3D" id="1.10.3210.10">
    <property type="entry name" value="Hypothetical protein af1432"/>
    <property type="match status" value="1"/>
</dbReference>
<dbReference type="GO" id="GO:0008893">
    <property type="term" value="F:guanosine-3',5'-bis(diphosphate) 3'-diphosphatase activity"/>
    <property type="evidence" value="ECO:0007669"/>
    <property type="project" value="TreeGrafter"/>
</dbReference>
<dbReference type="InterPro" id="IPR052194">
    <property type="entry name" value="MESH1"/>
</dbReference>
<dbReference type="PANTHER" id="PTHR46246">
    <property type="entry name" value="GUANOSINE-3',5'-BIS(DIPHOSPHATE) 3'-PYROPHOSPHOHYDROLASE MESH1"/>
    <property type="match status" value="1"/>
</dbReference>